<sequence length="272" mass="32089">MKIGTISDLHIDRHPKLEPQAYLDALVYIVEQRNIELLLIAGDMSNDYLQSYQFIQDLKEKCRIPILFVPGNHDYWTSEASLSSKQIYEFYASKPDCLIGKPYVVNDHWAIVGHTAWYDYSYADDKFDLDRIKRGKYYGATWQDKVKIDWDIDDRVLSKEAAKQIQEDLDQVKDKHIILMTHIVTHPKFIVPMPHRIFDFFNAYIGTKDFDEFYSTYSIRYSIMGHVHFRKMINENGITYICPCLGYQRQWRTSDINQEINNALVSFDISDE</sequence>
<dbReference type="Gene3D" id="3.60.21.10">
    <property type="match status" value="1"/>
</dbReference>
<dbReference type="RefSeq" id="WP_037570669.1">
    <property type="nucleotide sequence ID" value="NZ_BKAY01000007.1"/>
</dbReference>
<evidence type="ECO:0000313" key="2">
    <source>
        <dbReference type="EMBL" id="PPJ73123.1"/>
    </source>
</evidence>
<dbReference type="KEGG" id="shh:ShL2_00523"/>
<feature type="domain" description="Calcineurin-like phosphoesterase" evidence="1">
    <location>
        <begin position="1"/>
        <end position="228"/>
    </location>
</feature>
<dbReference type="NCBIfam" id="TIGR03729">
    <property type="entry name" value="acc_ester"/>
    <property type="match status" value="1"/>
</dbReference>
<protein>
    <submittedName>
        <fullName evidence="2">Phosphohydrolase</fullName>
    </submittedName>
</protein>
<dbReference type="InterPro" id="IPR052963">
    <property type="entry name" value="Pantetheine_PDE"/>
</dbReference>
<dbReference type="InterPro" id="IPR029052">
    <property type="entry name" value="Metallo-depent_PP-like"/>
</dbReference>
<evidence type="ECO:0000259" key="1">
    <source>
        <dbReference type="Pfam" id="PF00149"/>
    </source>
</evidence>
<reference evidence="2 3" key="1">
    <citation type="submission" date="2017-11" db="EMBL/GenBank/DDBJ databases">
        <authorList>
            <person name="Founou R.C."/>
            <person name="Founou L."/>
            <person name="Allam M."/>
            <person name="Ismail A."/>
            <person name="Essack S.Y."/>
        </authorList>
    </citation>
    <scope>NUCLEOTIDE SEQUENCE [LARGE SCALE GENOMIC DNA]</scope>
    <source>
        <strain evidence="2 3">G811N2B1</strain>
    </source>
</reference>
<dbReference type="Pfam" id="PF00149">
    <property type="entry name" value="Metallophos"/>
    <property type="match status" value="1"/>
</dbReference>
<dbReference type="AlphaFoldDB" id="A0A2A1KB48"/>
<organism evidence="2 3">
    <name type="scientific">Staphylococcus haemolyticus</name>
    <dbReference type="NCBI Taxonomy" id="1283"/>
    <lineage>
        <taxon>Bacteria</taxon>
        <taxon>Bacillati</taxon>
        <taxon>Bacillota</taxon>
        <taxon>Bacilli</taxon>
        <taxon>Bacillales</taxon>
        <taxon>Staphylococcaceae</taxon>
        <taxon>Staphylococcus</taxon>
    </lineage>
</organism>
<comment type="caution">
    <text evidence="2">The sequence shown here is derived from an EMBL/GenBank/DDBJ whole genome shotgun (WGS) entry which is preliminary data.</text>
</comment>
<dbReference type="InterPro" id="IPR004843">
    <property type="entry name" value="Calcineurin-like_PHP"/>
</dbReference>
<dbReference type="STRING" id="1283.ShL2_00523"/>
<gene>
    <name evidence="2" type="ORF">CV019_10000</name>
</gene>
<dbReference type="SUPFAM" id="SSF56300">
    <property type="entry name" value="Metallo-dependent phosphatases"/>
    <property type="match status" value="1"/>
</dbReference>
<dbReference type="Proteomes" id="UP000238153">
    <property type="component" value="Unassembled WGS sequence"/>
</dbReference>
<dbReference type="GO" id="GO:0016787">
    <property type="term" value="F:hydrolase activity"/>
    <property type="evidence" value="ECO:0007669"/>
    <property type="project" value="UniProtKB-KW"/>
</dbReference>
<dbReference type="EMBL" id="PGWX01000357">
    <property type="protein sequence ID" value="PPJ73123.1"/>
    <property type="molecule type" value="Genomic_DNA"/>
</dbReference>
<dbReference type="PANTHER" id="PTHR36492:SF2">
    <property type="entry name" value="[ACYL-CARRIER-PROTEIN] PHOSPHODIESTERASE PPTH"/>
    <property type="match status" value="1"/>
</dbReference>
<dbReference type="PANTHER" id="PTHR36492">
    <property type="match status" value="1"/>
</dbReference>
<accession>A0A2A1KB48</accession>
<keyword evidence="2" id="KW-0378">Hydrolase</keyword>
<dbReference type="InterPro" id="IPR022302">
    <property type="entry name" value="Phosphoesterase_putative"/>
</dbReference>
<proteinExistence type="predicted"/>
<dbReference type="GeneID" id="93780019"/>
<name>A0A2A1KB48_STAHA</name>
<evidence type="ECO:0000313" key="3">
    <source>
        <dbReference type="Proteomes" id="UP000238153"/>
    </source>
</evidence>